<dbReference type="HOGENOM" id="CLU_416792_0_0_1"/>
<reference evidence="2" key="2">
    <citation type="submission" date="2015-07" db="EMBL/GenBank/DDBJ databases">
        <title>Contrasting host-pathogen interactions and genome evolution in two generalist and specialist microsporidian pathogens of mosquitoes.</title>
        <authorList>
            <consortium name="The Broad Institute Genomics Platform"/>
            <consortium name="The Broad Institute Genome Sequencing Center for Infectious Disease"/>
            <person name="Cuomo C.A."/>
            <person name="Sanscrainte N.D."/>
            <person name="Goldberg J.M."/>
            <person name="Heiman D."/>
            <person name="Young S."/>
            <person name="Zeng Q."/>
            <person name="Becnel J.J."/>
            <person name="Birren B.W."/>
        </authorList>
    </citation>
    <scope>NUCLEOTIDE SEQUENCE [LARGE SCALE GENOMIC DNA]</scope>
    <source>
        <strain evidence="2">USNM 41457</strain>
    </source>
</reference>
<gene>
    <name evidence="1" type="ORF">EDEG_02523</name>
</gene>
<sequence>MRMNTKTIQTDIKTFFNEQITRSSIKKIRKATHKNIKNKNAFYCEIQRNQEKIVEALLCLNHVDTQKEFLSLLYTNIKITDIFPDNSILSIISNFCSKNFNLDSLNFLLNINHTRNDMFGVRVLKVLTKEDDLFISQRIVLISSYNAEKEVSKADELLLNDFNKDETFLNDNKEYSDYSGIKCLAVKNNGNFDKNTNNNFNINLENKKINNIPNCNFLFFCDNEMKLVCKKIYYIKYINVDFFVTDMDFLYLKIGKISFKIKIWGSSSVKIFDLLISKECKGIFQNKKTSIKNFESKIDIIDNNQQAKIPIENMTNKENSTILNQYDPIIAENIDKIDSNDKLRSILIPYDTQNVVDSQYLIDTQNMVDVQSTFPTDIIEASKKNTVDKKKSSWQTDITSEIKNALDLKEKCEGDNIWKKTKNRNINISNTKTNEKIKNAKKQQKNKRLIPPRNFINTSESFESSKSTKSLQKDLNKKVVNKNTEMDNFLTPETSSTKINKNNKPLSQKNKQVLLSLSRSMEKNIEQNILKNYCDKNNTNNIRKSSVGSSIFNTELSDKLYCKNNSSKNTIIGKINDDKNDNTKNKVDYKIFDNKNSDTKNIIDYKIIDNKNKMKNKLFENKNKIETSCDNDFLENFCYIKKKVNIRKRKMAIQKRER</sequence>
<reference evidence="1 2" key="1">
    <citation type="submission" date="2011-08" db="EMBL/GenBank/DDBJ databases">
        <authorList>
            <person name="Liu Z.J."/>
            <person name="Shi F.L."/>
            <person name="Lu J.Q."/>
            <person name="Li M."/>
            <person name="Wang Z.L."/>
        </authorList>
    </citation>
    <scope>NUCLEOTIDE SEQUENCE [LARGE SCALE GENOMIC DNA]</scope>
    <source>
        <strain evidence="1 2">USNM 41457</strain>
    </source>
</reference>
<evidence type="ECO:0000313" key="2">
    <source>
        <dbReference type="Proteomes" id="UP000003163"/>
    </source>
</evidence>
<dbReference type="AlphaFoldDB" id="J9D5Q3"/>
<comment type="caution">
    <text evidence="1">The sequence shown here is derived from an EMBL/GenBank/DDBJ whole genome shotgun (WGS) entry which is preliminary data.</text>
</comment>
<accession>J9D5Q3</accession>
<name>J9D5Q3_EDHAE</name>
<dbReference type="InParanoid" id="J9D5Q3"/>
<proteinExistence type="predicted"/>
<keyword evidence="2" id="KW-1185">Reference proteome</keyword>
<dbReference type="EMBL" id="AFBI03000046">
    <property type="protein sequence ID" value="EJW03096.1"/>
    <property type="molecule type" value="Genomic_DNA"/>
</dbReference>
<organism evidence="1 2">
    <name type="scientific">Edhazardia aedis (strain USNM 41457)</name>
    <name type="common">Microsporidian parasite</name>
    <dbReference type="NCBI Taxonomy" id="1003232"/>
    <lineage>
        <taxon>Eukaryota</taxon>
        <taxon>Fungi</taxon>
        <taxon>Fungi incertae sedis</taxon>
        <taxon>Microsporidia</taxon>
        <taxon>Edhazardia</taxon>
    </lineage>
</organism>
<evidence type="ECO:0000313" key="1">
    <source>
        <dbReference type="EMBL" id="EJW03096.1"/>
    </source>
</evidence>
<protein>
    <submittedName>
        <fullName evidence="1">Uncharacterized protein</fullName>
    </submittedName>
</protein>
<dbReference type="VEuPathDB" id="MicrosporidiaDB:EDEG_02523"/>
<dbReference type="Proteomes" id="UP000003163">
    <property type="component" value="Unassembled WGS sequence"/>
</dbReference>